<dbReference type="OrthoDB" id="9975731at2"/>
<reference evidence="2" key="2">
    <citation type="submission" date="2020-09" db="EMBL/GenBank/DDBJ databases">
        <authorList>
            <person name="Sun Q."/>
            <person name="Zhou Y."/>
        </authorList>
    </citation>
    <scope>NUCLEOTIDE SEQUENCE</scope>
    <source>
        <strain evidence="2">CGMCC 1.15360</strain>
    </source>
</reference>
<keyword evidence="1" id="KW-0812">Transmembrane</keyword>
<name>A0A916Z618_9SPHN</name>
<feature type="transmembrane region" description="Helical" evidence="1">
    <location>
        <begin position="7"/>
        <end position="27"/>
    </location>
</feature>
<keyword evidence="1" id="KW-1133">Transmembrane helix</keyword>
<dbReference type="RefSeq" id="WP_066768624.1">
    <property type="nucleotide sequence ID" value="NZ_BMIP01000007.1"/>
</dbReference>
<dbReference type="Proteomes" id="UP000612349">
    <property type="component" value="Unassembled WGS sequence"/>
</dbReference>
<keyword evidence="3" id="KW-1185">Reference proteome</keyword>
<protein>
    <submittedName>
        <fullName evidence="2">Uncharacterized protein</fullName>
    </submittedName>
</protein>
<evidence type="ECO:0000313" key="3">
    <source>
        <dbReference type="Proteomes" id="UP000612349"/>
    </source>
</evidence>
<proteinExistence type="predicted"/>
<evidence type="ECO:0000313" key="2">
    <source>
        <dbReference type="EMBL" id="GGD78225.1"/>
    </source>
</evidence>
<gene>
    <name evidence="2" type="ORF">GCM10010990_30070</name>
</gene>
<dbReference type="AlphaFoldDB" id="A0A916Z618"/>
<keyword evidence="1" id="KW-0472">Membrane</keyword>
<reference evidence="2" key="1">
    <citation type="journal article" date="2014" name="Int. J. Syst. Evol. Microbiol.">
        <title>Complete genome sequence of Corynebacterium casei LMG S-19264T (=DSM 44701T), isolated from a smear-ripened cheese.</title>
        <authorList>
            <consortium name="US DOE Joint Genome Institute (JGI-PGF)"/>
            <person name="Walter F."/>
            <person name="Albersmeier A."/>
            <person name="Kalinowski J."/>
            <person name="Ruckert C."/>
        </authorList>
    </citation>
    <scope>NUCLEOTIDE SEQUENCE</scope>
    <source>
        <strain evidence="2">CGMCC 1.15360</strain>
    </source>
</reference>
<evidence type="ECO:0000256" key="1">
    <source>
        <dbReference type="SAM" id="Phobius"/>
    </source>
</evidence>
<dbReference type="EMBL" id="BMIP01000007">
    <property type="protein sequence ID" value="GGD78225.1"/>
    <property type="molecule type" value="Genomic_DNA"/>
</dbReference>
<organism evidence="2 3">
    <name type="scientific">Croceicoccus mobilis</name>
    <dbReference type="NCBI Taxonomy" id="1703339"/>
    <lineage>
        <taxon>Bacteria</taxon>
        <taxon>Pseudomonadati</taxon>
        <taxon>Pseudomonadota</taxon>
        <taxon>Alphaproteobacteria</taxon>
        <taxon>Sphingomonadales</taxon>
        <taxon>Erythrobacteraceae</taxon>
        <taxon>Croceicoccus</taxon>
    </lineage>
</organism>
<comment type="caution">
    <text evidence="2">The sequence shown here is derived from an EMBL/GenBank/DDBJ whole genome shotgun (WGS) entry which is preliminary data.</text>
</comment>
<sequence>MVRAFSLVYLAIGIVLCALVVLGVAQVTQPPNPMVPQALNWLAMPGALLQRFVFDDQPWMQLLVWGGSVLINFGLLAWLADNMDK</sequence>
<feature type="transmembrane region" description="Helical" evidence="1">
    <location>
        <begin position="59"/>
        <end position="80"/>
    </location>
</feature>
<accession>A0A916Z618</accession>